<dbReference type="EMBL" id="JBHFFA010000001">
    <property type="protein sequence ID" value="KAL2653151.1"/>
    <property type="molecule type" value="Genomic_DNA"/>
</dbReference>
<dbReference type="PANTHER" id="PTHR13833">
    <property type="match status" value="1"/>
</dbReference>
<evidence type="ECO:0008006" key="6">
    <source>
        <dbReference type="Google" id="ProtNLM"/>
    </source>
</evidence>
<name>A0ABD1ZQX2_9MARC</name>
<dbReference type="InterPro" id="IPR001258">
    <property type="entry name" value="NHL_repeat"/>
</dbReference>
<evidence type="ECO:0000256" key="3">
    <source>
        <dbReference type="SAM" id="SignalP"/>
    </source>
</evidence>
<dbReference type="PROSITE" id="PS51125">
    <property type="entry name" value="NHL"/>
    <property type="match status" value="1"/>
</dbReference>
<dbReference type="PANTHER" id="PTHR13833:SF71">
    <property type="entry name" value="NHL DOMAIN-CONTAINING PROTEIN"/>
    <property type="match status" value="1"/>
</dbReference>
<keyword evidence="5" id="KW-1185">Reference proteome</keyword>
<comment type="caution">
    <text evidence="4">The sequence shown here is derived from an EMBL/GenBank/DDBJ whole genome shotgun (WGS) entry which is preliminary data.</text>
</comment>
<dbReference type="Proteomes" id="UP001605036">
    <property type="component" value="Unassembled WGS sequence"/>
</dbReference>
<dbReference type="Gene3D" id="2.120.10.30">
    <property type="entry name" value="TolB, C-terminal domain"/>
    <property type="match status" value="1"/>
</dbReference>
<organism evidence="4 5">
    <name type="scientific">Riccia fluitans</name>
    <dbReference type="NCBI Taxonomy" id="41844"/>
    <lineage>
        <taxon>Eukaryota</taxon>
        <taxon>Viridiplantae</taxon>
        <taxon>Streptophyta</taxon>
        <taxon>Embryophyta</taxon>
        <taxon>Marchantiophyta</taxon>
        <taxon>Marchantiopsida</taxon>
        <taxon>Marchantiidae</taxon>
        <taxon>Marchantiales</taxon>
        <taxon>Ricciaceae</taxon>
        <taxon>Riccia</taxon>
    </lineage>
</organism>
<evidence type="ECO:0000313" key="4">
    <source>
        <dbReference type="EMBL" id="KAL2653151.1"/>
    </source>
</evidence>
<reference evidence="4 5" key="1">
    <citation type="submission" date="2024-09" db="EMBL/GenBank/DDBJ databases">
        <title>Chromosome-scale assembly of Riccia fluitans.</title>
        <authorList>
            <person name="Paukszto L."/>
            <person name="Sawicki J."/>
            <person name="Karawczyk K."/>
            <person name="Piernik-Szablinska J."/>
            <person name="Szczecinska M."/>
            <person name="Mazdziarz M."/>
        </authorList>
    </citation>
    <scope>NUCLEOTIDE SEQUENCE [LARGE SCALE GENOMIC DNA]</scope>
    <source>
        <strain evidence="4">Rf_01</strain>
        <tissue evidence="4">Aerial parts of the thallus</tissue>
    </source>
</reference>
<evidence type="ECO:0000256" key="2">
    <source>
        <dbReference type="PROSITE-ProRule" id="PRU00504"/>
    </source>
</evidence>
<gene>
    <name evidence="4" type="ORF">R1flu_021279</name>
</gene>
<protein>
    <recommendedName>
        <fullName evidence="6">NHL repeat-containing protein</fullName>
    </recommendedName>
</protein>
<keyword evidence="1" id="KW-0677">Repeat</keyword>
<dbReference type="AlphaFoldDB" id="A0ABD1ZQX2"/>
<accession>A0ABD1ZQX2</accession>
<feature type="signal peptide" evidence="3">
    <location>
        <begin position="1"/>
        <end position="22"/>
    </location>
</feature>
<feature type="chain" id="PRO_5044868687" description="NHL repeat-containing protein" evidence="3">
    <location>
        <begin position="23"/>
        <end position="389"/>
    </location>
</feature>
<dbReference type="Pfam" id="PF01436">
    <property type="entry name" value="NHL"/>
    <property type="match status" value="1"/>
</dbReference>
<proteinExistence type="predicted"/>
<evidence type="ECO:0000313" key="5">
    <source>
        <dbReference type="Proteomes" id="UP001605036"/>
    </source>
</evidence>
<keyword evidence="3" id="KW-0732">Signal</keyword>
<dbReference type="InterPro" id="IPR011042">
    <property type="entry name" value="6-blade_b-propeller_TolB-like"/>
</dbReference>
<dbReference type="SUPFAM" id="SSF63829">
    <property type="entry name" value="Calcium-dependent phosphotriesterase"/>
    <property type="match status" value="1"/>
</dbReference>
<feature type="repeat" description="NHL" evidence="2">
    <location>
        <begin position="121"/>
        <end position="151"/>
    </location>
</feature>
<evidence type="ECO:0000256" key="1">
    <source>
        <dbReference type="ARBA" id="ARBA00022737"/>
    </source>
</evidence>
<sequence length="389" mass="42443">MTGNWHMLILLLYLASVEFSVAHLITQLGEPVGGREAVEKGIVYEKGYEVTTIMDSHKINVSVYSTHPIPGEDYLYALDMKGSEILKLRLPIGQSMHIAHFAGSNDGEAGHEDGWAKSSLFNHPRGLSVDDEKNIYVADVRNSVIRKITPEGMVSTIAGVSNVPGFADGEGRNALLSADFDITYISAMCSLLVSDRGNKRLRLIRLKRSEACGSSGKISVGVEGLFFVISGTFVLTTVAVLTFKNWRLTERLDRLQMLLRNSWLWRGRADGLDPSPNSGFPQLLPNGMRAPLQTTSLPAKLTEVLPDLIDLSVDPSLPGDTRQAPAITDYSQYNRGGSVSSKISEESLPNAQSAPAALISQSNEEVLNQIFRLQESDNAQSQLRVSGTI</sequence>